<comment type="caution">
    <text evidence="16">The sequence shown here is derived from an EMBL/GenBank/DDBJ whole genome shotgun (WGS) entry which is preliminary data.</text>
</comment>
<evidence type="ECO:0000256" key="14">
    <source>
        <dbReference type="ARBA" id="ARBA00023264"/>
    </source>
</evidence>
<name>A0ABT1WK88_9LACT</name>
<dbReference type="GO" id="GO:0016301">
    <property type="term" value="F:kinase activity"/>
    <property type="evidence" value="ECO:0007669"/>
    <property type="project" value="UniProtKB-KW"/>
</dbReference>
<evidence type="ECO:0000256" key="2">
    <source>
        <dbReference type="ARBA" id="ARBA00005967"/>
    </source>
</evidence>
<evidence type="ECO:0000313" key="16">
    <source>
        <dbReference type="EMBL" id="MCQ9209017.1"/>
    </source>
</evidence>
<accession>A0ABT1WK88</accession>
<feature type="transmembrane region" description="Helical" evidence="15">
    <location>
        <begin position="63"/>
        <end position="82"/>
    </location>
</feature>
<evidence type="ECO:0000256" key="4">
    <source>
        <dbReference type="ARBA" id="ARBA00022516"/>
    </source>
</evidence>
<keyword evidence="17" id="KW-1185">Reference proteome</keyword>
<dbReference type="PANTHER" id="PTHR34299">
    <property type="entry name" value="DIACYLGLYCEROL KINASE"/>
    <property type="match status" value="1"/>
</dbReference>
<dbReference type="PANTHER" id="PTHR34299:SF1">
    <property type="entry name" value="DIACYLGLYCEROL KINASE"/>
    <property type="match status" value="1"/>
</dbReference>
<reference evidence="16" key="2">
    <citation type="journal article" date="2023" name="Curr. Microbiol.">
        <title>Granulicatella seriolae sp. nov., a Novel Facultative Anaerobe Isolated from Yellowtail Marine Fish.</title>
        <authorList>
            <person name="Lee M."/>
            <person name="Choi Y.J."/>
            <person name="Farooq A."/>
            <person name="Jeong J.B."/>
            <person name="Jung M.Y."/>
        </authorList>
    </citation>
    <scope>NUCLEOTIDE SEQUENCE</scope>
    <source>
        <strain evidence="16">S8</strain>
    </source>
</reference>
<dbReference type="CDD" id="cd14265">
    <property type="entry name" value="UDPK_IM_like"/>
    <property type="match status" value="1"/>
</dbReference>
<keyword evidence="13" id="KW-0594">Phospholipid biosynthesis</keyword>
<reference evidence="16" key="1">
    <citation type="submission" date="2022-07" db="EMBL/GenBank/DDBJ databases">
        <authorList>
            <person name="Jung M.-Y."/>
            <person name="Lee M."/>
        </authorList>
    </citation>
    <scope>NUCLEOTIDE SEQUENCE</scope>
    <source>
        <strain evidence="16">S8</strain>
    </source>
</reference>
<evidence type="ECO:0000256" key="13">
    <source>
        <dbReference type="ARBA" id="ARBA00023209"/>
    </source>
</evidence>
<evidence type="ECO:0000256" key="11">
    <source>
        <dbReference type="ARBA" id="ARBA00023098"/>
    </source>
</evidence>
<evidence type="ECO:0000256" key="9">
    <source>
        <dbReference type="ARBA" id="ARBA00022840"/>
    </source>
</evidence>
<evidence type="ECO:0000256" key="12">
    <source>
        <dbReference type="ARBA" id="ARBA00023136"/>
    </source>
</evidence>
<keyword evidence="8 16" id="KW-0418">Kinase</keyword>
<keyword evidence="4" id="KW-0444">Lipid biosynthesis</keyword>
<dbReference type="EMBL" id="JANHNZ010000001">
    <property type="protein sequence ID" value="MCQ9209017.1"/>
    <property type="molecule type" value="Genomic_DNA"/>
</dbReference>
<sequence length="138" mass="15797">MDSKETSKSKVGKNSNFLSSLRHALDGIVTIFKEERNMRYHVLFGLLPLGLAVFFRVSGVEWILLIFCIFFVILMEFLNTIFETIVDLIVDKNYHILAKRAKDIAAGSVLVTAIFTVIVASIIFLPKFWKLYQEMFNG</sequence>
<comment type="subcellular location">
    <subcellularLocation>
        <location evidence="1">Cell membrane</location>
        <topology evidence="1">Multi-pass membrane protein</topology>
    </subcellularLocation>
</comment>
<keyword evidence="14" id="KW-1208">Phospholipid metabolism</keyword>
<keyword evidence="5" id="KW-0808">Transferase</keyword>
<keyword evidence="3" id="KW-1003">Cell membrane</keyword>
<evidence type="ECO:0000313" key="17">
    <source>
        <dbReference type="Proteomes" id="UP001059480"/>
    </source>
</evidence>
<keyword evidence="9" id="KW-0067">ATP-binding</keyword>
<gene>
    <name evidence="16" type="ORF">NPA36_00350</name>
</gene>
<evidence type="ECO:0000256" key="1">
    <source>
        <dbReference type="ARBA" id="ARBA00004651"/>
    </source>
</evidence>
<dbReference type="InterPro" id="IPR000829">
    <property type="entry name" value="DAGK"/>
</dbReference>
<evidence type="ECO:0000256" key="7">
    <source>
        <dbReference type="ARBA" id="ARBA00022741"/>
    </source>
</evidence>
<evidence type="ECO:0000256" key="6">
    <source>
        <dbReference type="ARBA" id="ARBA00022692"/>
    </source>
</evidence>
<comment type="similarity">
    <text evidence="2">Belongs to the bacterial diacylglycerol kinase family.</text>
</comment>
<evidence type="ECO:0000256" key="10">
    <source>
        <dbReference type="ARBA" id="ARBA00022989"/>
    </source>
</evidence>
<evidence type="ECO:0000256" key="15">
    <source>
        <dbReference type="SAM" id="Phobius"/>
    </source>
</evidence>
<feature type="transmembrane region" description="Helical" evidence="15">
    <location>
        <begin position="103"/>
        <end position="125"/>
    </location>
</feature>
<keyword evidence="11" id="KW-0443">Lipid metabolism</keyword>
<keyword evidence="7" id="KW-0547">Nucleotide-binding</keyword>
<evidence type="ECO:0000256" key="5">
    <source>
        <dbReference type="ARBA" id="ARBA00022679"/>
    </source>
</evidence>
<protein>
    <submittedName>
        <fullName evidence="16">Diacylglycerol kinase family protein</fullName>
    </submittedName>
</protein>
<evidence type="ECO:0000256" key="3">
    <source>
        <dbReference type="ARBA" id="ARBA00022475"/>
    </source>
</evidence>
<dbReference type="Gene3D" id="1.10.287.3610">
    <property type="match status" value="1"/>
</dbReference>
<evidence type="ECO:0000256" key="8">
    <source>
        <dbReference type="ARBA" id="ARBA00022777"/>
    </source>
</evidence>
<dbReference type="InterPro" id="IPR036945">
    <property type="entry name" value="DAGK_sf"/>
</dbReference>
<keyword evidence="6 15" id="KW-0812">Transmembrane</keyword>
<keyword evidence="10 15" id="KW-1133">Transmembrane helix</keyword>
<dbReference type="InterPro" id="IPR033717">
    <property type="entry name" value="UDPK"/>
</dbReference>
<dbReference type="Proteomes" id="UP001059480">
    <property type="component" value="Unassembled WGS sequence"/>
</dbReference>
<dbReference type="Pfam" id="PF01219">
    <property type="entry name" value="DAGK_prokar"/>
    <property type="match status" value="1"/>
</dbReference>
<reference evidence="16" key="3">
    <citation type="journal article" date="2023" name="Microbiol. Resour. Announc.">
        <title>Draft Genome Sequence of Granulicatella sp. Strain S8, Isolated from a Marine Fish, Seriola quinqueradiata.</title>
        <authorList>
            <person name="Lee M."/>
            <person name="Farooq A."/>
            <person name="Jeong J.B."/>
            <person name="Jung M.Y."/>
        </authorList>
    </citation>
    <scope>NUCLEOTIDE SEQUENCE</scope>
    <source>
        <strain evidence="16">S8</strain>
    </source>
</reference>
<dbReference type="RefSeq" id="WP_256944134.1">
    <property type="nucleotide sequence ID" value="NZ_JANHNZ010000001.1"/>
</dbReference>
<proteinExistence type="inferred from homology"/>
<organism evidence="16 17">
    <name type="scientific">Granulicatella seriolae</name>
    <dbReference type="NCBI Taxonomy" id="2967226"/>
    <lineage>
        <taxon>Bacteria</taxon>
        <taxon>Bacillati</taxon>
        <taxon>Bacillota</taxon>
        <taxon>Bacilli</taxon>
        <taxon>Lactobacillales</taxon>
        <taxon>Carnobacteriaceae</taxon>
        <taxon>Granulicatella</taxon>
    </lineage>
</organism>
<feature type="transmembrane region" description="Helical" evidence="15">
    <location>
        <begin position="40"/>
        <end position="57"/>
    </location>
</feature>
<keyword evidence="12 15" id="KW-0472">Membrane</keyword>